<proteinExistence type="predicted"/>
<sequence>MGTKIMTADGALPVEYLEPGDRIITRSGMKVLRGIDTPAPHRFQLTFDRVEVIYADGLQIKTDTGEAIAA</sequence>
<dbReference type="Proteomes" id="UP000064920">
    <property type="component" value="Chromosome"/>
</dbReference>
<dbReference type="AlphaFoldDB" id="A0A0N9ZD15"/>
<gene>
    <name evidence="1" type="ORF">IMCC12053_677</name>
</gene>
<protein>
    <recommendedName>
        <fullName evidence="3">Hedgehog/Intein (Hint) domain-containing protein</fullName>
    </recommendedName>
</protein>
<name>A0A0N9ZD15_9RHOB</name>
<accession>A0A0N9ZD15</accession>
<dbReference type="EMBL" id="CP012023">
    <property type="protein sequence ID" value="ALI54625.1"/>
    <property type="molecule type" value="Genomic_DNA"/>
</dbReference>
<evidence type="ECO:0000313" key="1">
    <source>
        <dbReference type="EMBL" id="ALI54625.1"/>
    </source>
</evidence>
<dbReference type="PATRIC" id="fig|1397108.4.peg.702"/>
<keyword evidence="2" id="KW-1185">Reference proteome</keyword>
<dbReference type="KEGG" id="cmar:IMCC12053_677"/>
<evidence type="ECO:0000313" key="2">
    <source>
        <dbReference type="Proteomes" id="UP000064920"/>
    </source>
</evidence>
<evidence type="ECO:0008006" key="3">
    <source>
        <dbReference type="Google" id="ProtNLM"/>
    </source>
</evidence>
<reference evidence="2" key="1">
    <citation type="submission" date="2015-05" db="EMBL/GenBank/DDBJ databases">
        <authorList>
            <person name="Oh H.-M."/>
            <person name="Yang J.-A."/>
            <person name="Cho J.-C."/>
            <person name="Kang I."/>
        </authorList>
    </citation>
    <scope>NUCLEOTIDE SEQUENCE [LARGE SCALE GENOMIC DNA]</scope>
    <source>
        <strain evidence="2">IMCC 12053</strain>
    </source>
</reference>
<organism evidence="1 2">
    <name type="scientific">Celeribacter marinus</name>
    <dbReference type="NCBI Taxonomy" id="1397108"/>
    <lineage>
        <taxon>Bacteria</taxon>
        <taxon>Pseudomonadati</taxon>
        <taxon>Pseudomonadota</taxon>
        <taxon>Alphaproteobacteria</taxon>
        <taxon>Rhodobacterales</taxon>
        <taxon>Roseobacteraceae</taxon>
        <taxon>Celeribacter</taxon>
    </lineage>
</organism>